<dbReference type="Gene3D" id="1.25.40.10">
    <property type="entry name" value="Tetratricopeptide repeat domain"/>
    <property type="match status" value="1"/>
</dbReference>
<dbReference type="AlphaFoldDB" id="A0A2T0WPC2"/>
<protein>
    <recommendedName>
        <fullName evidence="3">Tetratricopeptide repeat protein</fullName>
    </recommendedName>
</protein>
<name>A0A2T0WPC2_9BACT</name>
<dbReference type="InterPro" id="IPR011990">
    <property type="entry name" value="TPR-like_helical_dom_sf"/>
</dbReference>
<comment type="caution">
    <text evidence="1">The sequence shown here is derived from an EMBL/GenBank/DDBJ whole genome shotgun (WGS) entry which is preliminary data.</text>
</comment>
<dbReference type="SUPFAM" id="SSF48452">
    <property type="entry name" value="TPR-like"/>
    <property type="match status" value="1"/>
</dbReference>
<reference evidence="1 2" key="1">
    <citation type="submission" date="2018-03" db="EMBL/GenBank/DDBJ databases">
        <title>Genomic Encyclopedia of Archaeal and Bacterial Type Strains, Phase II (KMG-II): from individual species to whole genera.</title>
        <authorList>
            <person name="Goeker M."/>
        </authorList>
    </citation>
    <scope>NUCLEOTIDE SEQUENCE [LARGE SCALE GENOMIC DNA]</scope>
    <source>
        <strain evidence="1 2">DSM 27929</strain>
    </source>
</reference>
<evidence type="ECO:0008006" key="3">
    <source>
        <dbReference type="Google" id="ProtNLM"/>
    </source>
</evidence>
<keyword evidence="2" id="KW-1185">Reference proteome</keyword>
<gene>
    <name evidence="1" type="ORF">CLW00_104204</name>
</gene>
<sequence length="427" mass="49597">MSKKKKKPQQTKISPKSYLKQRGRSLPIYKCLVNDEWEENGMAQVIVVRKHVNGNITFGAFLIDIWEKGLKDSFVGFNESEEFLEDIQEKSPYDFIEIEYNLAHNIVYGGLEFSQDQGYKTEKDFNWTKYILEEDTEDIPVIDISFGSGDWTGDEDDSENDDEQVDPYKGVDLILSLTDRVKELTFGTQWLAPDFAQKRIDADKGVDFKELDDLEVDRKEITTLFPVLLEFEEIMDEEHPNEEDLKELAVKIEGLIQKNEEIPQFYELLSNIYLELENDDKVYQTIQKQLNRFPNHFTSVFISGIKLIDLGKIEEVEALVGDALDVKDFRAGFAGLSEFEVGLFYALLCSYFMAKEEFDKAEVYYQLVRKLCVDGESLTTGLQLEVLLKFANHRRISIEKFYNKPFMEVLNQENIKEKITDVLIKNN</sequence>
<dbReference type="EMBL" id="PVTR01000004">
    <property type="protein sequence ID" value="PRY88553.1"/>
    <property type="molecule type" value="Genomic_DNA"/>
</dbReference>
<evidence type="ECO:0000313" key="2">
    <source>
        <dbReference type="Proteomes" id="UP000238157"/>
    </source>
</evidence>
<proteinExistence type="predicted"/>
<dbReference type="Proteomes" id="UP000238157">
    <property type="component" value="Unassembled WGS sequence"/>
</dbReference>
<dbReference type="OrthoDB" id="622109at2"/>
<dbReference type="RefSeq" id="WP_106133275.1">
    <property type="nucleotide sequence ID" value="NZ_PVTR01000004.1"/>
</dbReference>
<organism evidence="1 2">
    <name type="scientific">Mongoliibacter ruber</name>
    <dbReference type="NCBI Taxonomy" id="1750599"/>
    <lineage>
        <taxon>Bacteria</taxon>
        <taxon>Pseudomonadati</taxon>
        <taxon>Bacteroidota</taxon>
        <taxon>Cytophagia</taxon>
        <taxon>Cytophagales</taxon>
        <taxon>Cyclobacteriaceae</taxon>
        <taxon>Mongoliibacter</taxon>
    </lineage>
</organism>
<evidence type="ECO:0000313" key="1">
    <source>
        <dbReference type="EMBL" id="PRY88553.1"/>
    </source>
</evidence>
<accession>A0A2T0WPC2</accession>